<evidence type="ECO:0000313" key="1">
    <source>
        <dbReference type="EMBL" id="CCQ42972.1"/>
    </source>
</evidence>
<gene>
    <name evidence="1" type="primary">HMGCL</name>
</gene>
<dbReference type="ChiTaRS" id="HMGCL">
    <property type="organism name" value="human"/>
</dbReference>
<dbReference type="EMBL" id="HF583475">
    <property type="protein sequence ID" value="CCQ42972.1"/>
    <property type="molecule type" value="Genomic_DNA"/>
</dbReference>
<protein>
    <submittedName>
        <fullName evidence="1">Alternative protein HMGCL</fullName>
    </submittedName>
</protein>
<accession>L8EC54</accession>
<name>L8EC54_HUMAN</name>
<reference evidence="1" key="1">
    <citation type="journal article" date="2013" name="PLoS ONE">
        <title>Direct detection of alternative open reading frames translation products in human significantly expands the proteome.</title>
        <authorList>
            <person name="Vanderperre B."/>
            <person name="Lucier J.-F."/>
            <person name="Motard J."/>
            <person name="Tremblay G."/>
            <person name="Vanderperre S."/>
            <person name="Wisztorski M."/>
            <person name="Salzet M."/>
            <person name="Boisvert F.-M."/>
            <person name="Roucou X."/>
        </authorList>
    </citation>
    <scope>NUCLEOTIDE SEQUENCE</scope>
</reference>
<dbReference type="OrthoDB" id="1905920at2759"/>
<sequence>MAVGPLLSDFSGHRSWRFFPSWQRPFVESGELRGGRLPTPASLENLHAECDF</sequence>
<organism evidence="1">
    <name type="scientific">Homo sapiens</name>
    <name type="common">Human</name>
    <dbReference type="NCBI Taxonomy" id="9606"/>
    <lineage>
        <taxon>Eukaryota</taxon>
        <taxon>Metazoa</taxon>
        <taxon>Chordata</taxon>
        <taxon>Craniata</taxon>
        <taxon>Vertebrata</taxon>
        <taxon>Euteleostomi</taxon>
        <taxon>Mammalia</taxon>
        <taxon>Eutheria</taxon>
        <taxon>Euarchontoglires</taxon>
        <taxon>Primates</taxon>
        <taxon>Haplorrhini</taxon>
        <taxon>Catarrhini</taxon>
        <taxon>Hominidae</taxon>
        <taxon>Homo</taxon>
    </lineage>
</organism>
<dbReference type="AlphaFoldDB" id="L8EC54"/>
<proteinExistence type="predicted"/>